<evidence type="ECO:0000256" key="1">
    <source>
        <dbReference type="SAM" id="MobiDB-lite"/>
    </source>
</evidence>
<protein>
    <submittedName>
        <fullName evidence="2">Uncharacterized protein</fullName>
    </submittedName>
</protein>
<feature type="compositionally biased region" description="Basic and acidic residues" evidence="1">
    <location>
        <begin position="111"/>
        <end position="121"/>
    </location>
</feature>
<organism evidence="2 3">
    <name type="scientific">Trypanosoma cruzi Dm28c</name>
    <dbReference type="NCBI Taxonomy" id="1416333"/>
    <lineage>
        <taxon>Eukaryota</taxon>
        <taxon>Discoba</taxon>
        <taxon>Euglenozoa</taxon>
        <taxon>Kinetoplastea</taxon>
        <taxon>Metakinetoplastina</taxon>
        <taxon>Trypanosomatida</taxon>
        <taxon>Trypanosomatidae</taxon>
        <taxon>Trypanosoma</taxon>
        <taxon>Schizotrypanum</taxon>
    </lineage>
</organism>
<dbReference type="AlphaFoldDB" id="V5BER7"/>
<feature type="compositionally biased region" description="Polar residues" evidence="1">
    <location>
        <begin position="254"/>
        <end position="265"/>
    </location>
</feature>
<comment type="caution">
    <text evidence="2">The sequence shown here is derived from an EMBL/GenBank/DDBJ whole genome shotgun (WGS) entry which is preliminary data.</text>
</comment>
<proteinExistence type="predicted"/>
<feature type="compositionally biased region" description="Basic residues" evidence="1">
    <location>
        <begin position="205"/>
        <end position="215"/>
    </location>
</feature>
<reference evidence="2 3" key="1">
    <citation type="journal article" date="2014" name="Genome Announc.">
        <title>Trypanosoma cruzi Clone Dm28c Draft Genome Sequence.</title>
        <authorList>
            <person name="Grisard E.C."/>
            <person name="Teixeira S.M."/>
            <person name="de Almeida L.G."/>
            <person name="Stoco P.H."/>
            <person name="Gerber A.L."/>
            <person name="Talavera-Lopez C."/>
            <person name="Lima O.C."/>
            <person name="Andersson B."/>
            <person name="de Vasconcelos A.T."/>
        </authorList>
    </citation>
    <scope>NUCLEOTIDE SEQUENCE [LARGE SCALE GENOMIC DNA]</scope>
    <source>
        <strain evidence="2 3">Dm28c</strain>
    </source>
</reference>
<dbReference type="EMBL" id="AYLP01000152">
    <property type="protein sequence ID" value="ESS62933.1"/>
    <property type="molecule type" value="Genomic_DNA"/>
</dbReference>
<feature type="compositionally biased region" description="Low complexity" evidence="1">
    <location>
        <begin position="18"/>
        <end position="38"/>
    </location>
</feature>
<feature type="compositionally biased region" description="Basic residues" evidence="1">
    <location>
        <begin position="148"/>
        <end position="169"/>
    </location>
</feature>
<feature type="compositionally biased region" description="Polar residues" evidence="1">
    <location>
        <begin position="1"/>
        <end position="11"/>
    </location>
</feature>
<evidence type="ECO:0000313" key="2">
    <source>
        <dbReference type="EMBL" id="ESS62933.1"/>
    </source>
</evidence>
<feature type="region of interest" description="Disordered" evidence="1">
    <location>
        <begin position="1"/>
        <end position="265"/>
    </location>
</feature>
<gene>
    <name evidence="2" type="ORF">TCDM_09320</name>
</gene>
<dbReference type="VEuPathDB" id="TriTrypDB:TCDM_09320"/>
<evidence type="ECO:0000313" key="3">
    <source>
        <dbReference type="Proteomes" id="UP000017861"/>
    </source>
</evidence>
<feature type="compositionally biased region" description="Basic residues" evidence="1">
    <location>
        <begin position="53"/>
        <end position="68"/>
    </location>
</feature>
<name>V5BER7_TRYCR</name>
<accession>V5BER7</accession>
<sequence>MTASDPNTPLSKQRARLRAAAQEAEALARAARPLAERGGAQRRRVRGLEAVARKARGAARRNQSRRGRPPTTAPDPHSIFQIARRHRREGHRGLFANGARPWCSGTPASGRRHEGANEAARESFATSARERGGSQAGAPQPPVARASGRTKMRAARPFRWQSTRRHRPTAGRQDAAAHVANEPDSAGRGGSGVAKIAARSETKRTRPLKRKKRIHLSAAGPNGSDGLPFDLRGKRRPVRPSKNTARYTGRRATTPAQVSSLVALM</sequence>
<dbReference type="Proteomes" id="UP000017861">
    <property type="component" value="Unassembled WGS sequence"/>
</dbReference>